<feature type="region of interest" description="Disordered" evidence="1">
    <location>
        <begin position="67"/>
        <end position="271"/>
    </location>
</feature>
<evidence type="ECO:0000256" key="1">
    <source>
        <dbReference type="SAM" id="MobiDB-lite"/>
    </source>
</evidence>
<name>A0A4R5PJK5_9HYPH</name>
<gene>
    <name evidence="4" type="ORF">E2A64_11075</name>
</gene>
<evidence type="ECO:0000313" key="5">
    <source>
        <dbReference type="Proteomes" id="UP000295131"/>
    </source>
</evidence>
<accession>A0A4R5PJK5</accession>
<dbReference type="Proteomes" id="UP000295131">
    <property type="component" value="Unassembled WGS sequence"/>
</dbReference>
<feature type="region of interest" description="Disordered" evidence="1">
    <location>
        <begin position="305"/>
        <end position="327"/>
    </location>
</feature>
<evidence type="ECO:0000256" key="2">
    <source>
        <dbReference type="SAM" id="SignalP"/>
    </source>
</evidence>
<dbReference type="OrthoDB" id="9803927at2"/>
<feature type="region of interest" description="Disordered" evidence="1">
    <location>
        <begin position="22"/>
        <end position="43"/>
    </location>
</feature>
<dbReference type="SUPFAM" id="SSF54106">
    <property type="entry name" value="LysM domain"/>
    <property type="match status" value="1"/>
</dbReference>
<dbReference type="InterPro" id="IPR036779">
    <property type="entry name" value="LysM_dom_sf"/>
</dbReference>
<dbReference type="Gene3D" id="3.10.350.10">
    <property type="entry name" value="LysM domain"/>
    <property type="match status" value="1"/>
</dbReference>
<protein>
    <submittedName>
        <fullName evidence="4">LysM domain-containing protein</fullName>
    </submittedName>
</protein>
<dbReference type="CDD" id="cd00118">
    <property type="entry name" value="LysM"/>
    <property type="match status" value="1"/>
</dbReference>
<feature type="compositionally biased region" description="Basic and acidic residues" evidence="1">
    <location>
        <begin position="92"/>
        <end position="123"/>
    </location>
</feature>
<sequence>MNKLTVKLLITASVLTFAAGAAQAQSDETKASESMEGATDLIKSAPAAVEDAAKATADAADDTLDAAGEAAGNAAEATGEAMEATGDALKSAGKDAADMAGDAAEKAERMAEDAAKAVDKAVAGEEGENDASADEKPSMASDDEPAMSDDKADMAEEGNMDGDENMSAASGAEAEVKLPEPMDASSDMSSTPPKVESEGASSEAPAMDDKSMEGGMAGGSGMSPSGEAEVKVPEPMDASRDMSSTPPAVVADEPATEDTPAMADDKSMEAGTMDAKGDYTIKTGDSLWNIARDRYGDGSRWEAIRDANPDIDPGNLKVGTTINLPAD</sequence>
<dbReference type="SMART" id="SM00257">
    <property type="entry name" value="LysM"/>
    <property type="match status" value="1"/>
</dbReference>
<feature type="compositionally biased region" description="Polar residues" evidence="1">
    <location>
        <begin position="318"/>
        <end position="327"/>
    </location>
</feature>
<dbReference type="AlphaFoldDB" id="A0A4R5PJK5"/>
<keyword evidence="5" id="KW-1185">Reference proteome</keyword>
<feature type="signal peptide" evidence="2">
    <location>
        <begin position="1"/>
        <end position="24"/>
    </location>
</feature>
<dbReference type="PROSITE" id="PS51782">
    <property type="entry name" value="LYSM"/>
    <property type="match status" value="1"/>
</dbReference>
<feature type="compositionally biased region" description="Low complexity" evidence="1">
    <location>
        <begin position="67"/>
        <end position="88"/>
    </location>
</feature>
<keyword evidence="2" id="KW-0732">Signal</keyword>
<feature type="compositionally biased region" description="Basic and acidic residues" evidence="1">
    <location>
        <begin position="228"/>
        <end position="240"/>
    </location>
</feature>
<feature type="domain" description="LysM" evidence="3">
    <location>
        <begin position="277"/>
        <end position="324"/>
    </location>
</feature>
<dbReference type="EMBL" id="SMSI01000002">
    <property type="protein sequence ID" value="TDH35857.1"/>
    <property type="molecule type" value="Genomic_DNA"/>
</dbReference>
<dbReference type="Pfam" id="PF01476">
    <property type="entry name" value="LysM"/>
    <property type="match status" value="1"/>
</dbReference>
<comment type="caution">
    <text evidence="4">The sequence shown here is derived from an EMBL/GenBank/DDBJ whole genome shotgun (WGS) entry which is preliminary data.</text>
</comment>
<dbReference type="RefSeq" id="WP_133284557.1">
    <property type="nucleotide sequence ID" value="NZ_SMSI01000002.1"/>
</dbReference>
<reference evidence="4 5" key="1">
    <citation type="journal article" date="2013" name="Int. J. Syst. Evol. Microbiol.">
        <title>Hoeflea suaedae sp. nov., an endophytic bacterium isolated from the root of the halophyte Suaeda maritima.</title>
        <authorList>
            <person name="Chung E.J."/>
            <person name="Park J.A."/>
            <person name="Pramanik P."/>
            <person name="Bibi F."/>
            <person name="Jeon C.O."/>
            <person name="Chung Y.R."/>
        </authorList>
    </citation>
    <scope>NUCLEOTIDE SEQUENCE [LARGE SCALE GENOMIC DNA]</scope>
    <source>
        <strain evidence="4 5">YC6898</strain>
    </source>
</reference>
<evidence type="ECO:0000313" key="4">
    <source>
        <dbReference type="EMBL" id="TDH35857.1"/>
    </source>
</evidence>
<feature type="chain" id="PRO_5020867678" evidence="2">
    <location>
        <begin position="25"/>
        <end position="327"/>
    </location>
</feature>
<feature type="compositionally biased region" description="Acidic residues" evidence="1">
    <location>
        <begin position="155"/>
        <end position="164"/>
    </location>
</feature>
<proteinExistence type="predicted"/>
<organism evidence="4 5">
    <name type="scientific">Pseudohoeflea suaedae</name>
    <dbReference type="NCBI Taxonomy" id="877384"/>
    <lineage>
        <taxon>Bacteria</taxon>
        <taxon>Pseudomonadati</taxon>
        <taxon>Pseudomonadota</taxon>
        <taxon>Alphaproteobacteria</taxon>
        <taxon>Hyphomicrobiales</taxon>
        <taxon>Rhizobiaceae</taxon>
        <taxon>Pseudohoeflea</taxon>
    </lineage>
</organism>
<dbReference type="InterPro" id="IPR018392">
    <property type="entry name" value="LysM"/>
</dbReference>
<evidence type="ECO:0000259" key="3">
    <source>
        <dbReference type="PROSITE" id="PS51782"/>
    </source>
</evidence>